<proteinExistence type="predicted"/>
<dbReference type="AlphaFoldDB" id="A0A195CI29"/>
<protein>
    <submittedName>
        <fullName evidence="1">Uncharacterized protein</fullName>
    </submittedName>
</protein>
<dbReference type="Proteomes" id="UP000078542">
    <property type="component" value="Unassembled WGS sequence"/>
</dbReference>
<gene>
    <name evidence="1" type="ORF">ALC62_08887</name>
</gene>
<name>A0A195CI29_9HYME</name>
<accession>A0A195CI29</accession>
<evidence type="ECO:0000313" key="1">
    <source>
        <dbReference type="EMBL" id="KYN00395.1"/>
    </source>
</evidence>
<keyword evidence="2" id="KW-1185">Reference proteome</keyword>
<sequence length="153" mass="18047">IPERHKLIQIKSKGYLMNPSVALFHLLSTAEKGVIEATQYGEINADMLFEIMELINEEKNPVTFLGCEKHNYEFTKNIRFYLITRMFFLTKQANRNDNVEREKTKEKRKSLKLVKTNVQNDPNMYFQIEETNAVETVIQMKKKRKRKSGKSNN</sequence>
<organism evidence="1 2">
    <name type="scientific">Cyphomyrmex costatus</name>
    <dbReference type="NCBI Taxonomy" id="456900"/>
    <lineage>
        <taxon>Eukaryota</taxon>
        <taxon>Metazoa</taxon>
        <taxon>Ecdysozoa</taxon>
        <taxon>Arthropoda</taxon>
        <taxon>Hexapoda</taxon>
        <taxon>Insecta</taxon>
        <taxon>Pterygota</taxon>
        <taxon>Neoptera</taxon>
        <taxon>Endopterygota</taxon>
        <taxon>Hymenoptera</taxon>
        <taxon>Apocrita</taxon>
        <taxon>Aculeata</taxon>
        <taxon>Formicoidea</taxon>
        <taxon>Formicidae</taxon>
        <taxon>Myrmicinae</taxon>
        <taxon>Cyphomyrmex</taxon>
    </lineage>
</organism>
<reference evidence="1 2" key="1">
    <citation type="submission" date="2016-03" db="EMBL/GenBank/DDBJ databases">
        <title>Cyphomyrmex costatus WGS genome.</title>
        <authorList>
            <person name="Nygaard S."/>
            <person name="Hu H."/>
            <person name="Boomsma J."/>
            <person name="Zhang G."/>
        </authorList>
    </citation>
    <scope>NUCLEOTIDE SEQUENCE [LARGE SCALE GENOMIC DNA]</scope>
    <source>
        <strain evidence="1">MS0001</strain>
        <tissue evidence="1">Whole body</tissue>
    </source>
</reference>
<feature type="non-terminal residue" evidence="1">
    <location>
        <position position="1"/>
    </location>
</feature>
<dbReference type="EMBL" id="KQ977721">
    <property type="protein sequence ID" value="KYN00395.1"/>
    <property type="molecule type" value="Genomic_DNA"/>
</dbReference>
<evidence type="ECO:0000313" key="2">
    <source>
        <dbReference type="Proteomes" id="UP000078542"/>
    </source>
</evidence>